<dbReference type="InterPro" id="IPR050300">
    <property type="entry name" value="GDXG_lipolytic_enzyme"/>
</dbReference>
<dbReference type="PANTHER" id="PTHR48081:SF8">
    <property type="entry name" value="ALPHA_BETA HYDROLASE FOLD-3 DOMAIN-CONTAINING PROTEIN-RELATED"/>
    <property type="match status" value="1"/>
</dbReference>
<dbReference type="OrthoDB" id="9806180at2"/>
<dbReference type="Proteomes" id="UP000305888">
    <property type="component" value="Chromosome"/>
</dbReference>
<dbReference type="PANTHER" id="PTHR48081">
    <property type="entry name" value="AB HYDROLASE SUPERFAMILY PROTEIN C4A8.06C"/>
    <property type="match status" value="1"/>
</dbReference>
<dbReference type="AlphaFoldDB" id="A0A5B8FWU5"/>
<evidence type="ECO:0000313" key="4">
    <source>
        <dbReference type="Proteomes" id="UP000305888"/>
    </source>
</evidence>
<dbReference type="EMBL" id="CP040818">
    <property type="protein sequence ID" value="QDL93366.1"/>
    <property type="molecule type" value="Genomic_DNA"/>
</dbReference>
<evidence type="ECO:0000313" key="3">
    <source>
        <dbReference type="EMBL" id="QDL93366.1"/>
    </source>
</evidence>
<gene>
    <name evidence="3" type="ORF">FDP22_17195</name>
</gene>
<dbReference type="Pfam" id="PF07859">
    <property type="entry name" value="Abhydrolase_3"/>
    <property type="match status" value="1"/>
</dbReference>
<dbReference type="InterPro" id="IPR013094">
    <property type="entry name" value="AB_hydrolase_3"/>
</dbReference>
<dbReference type="SUPFAM" id="SSF53474">
    <property type="entry name" value="alpha/beta-Hydrolases"/>
    <property type="match status" value="1"/>
</dbReference>
<reference evidence="3 4" key="1">
    <citation type="submission" date="2019-06" db="EMBL/GenBank/DDBJ databases">
        <title>Genome sequence of Rhodobacteraceae bacterium D4M1.</title>
        <authorList>
            <person name="Cao J."/>
        </authorList>
    </citation>
    <scope>NUCLEOTIDE SEQUENCE [LARGE SCALE GENOMIC DNA]</scope>
    <source>
        <strain evidence="3 4">D4M1</strain>
    </source>
</reference>
<evidence type="ECO:0000256" key="1">
    <source>
        <dbReference type="ARBA" id="ARBA00022801"/>
    </source>
</evidence>
<dbReference type="Gene3D" id="3.40.50.1820">
    <property type="entry name" value="alpha/beta hydrolase"/>
    <property type="match status" value="1"/>
</dbReference>
<sequence>MRTHDMKPVLDPALFDAAAVSEETARFNAELEATLADLPATHEVPVEVTRKAREEGRGIFPIRGPLPGSDWTELPNGNRVRISPAPQPRGIFLHIHGGGWTLGSPEHFDLPNQAIAAGTGLTVVSVKYRLAPEHVWPAQLDDCLAAFDWVRGQWPDLPVVIGGESAGGHLSAALLVALRDAGRMARVSGAVFNYGCFDMRMTASMALWGPRKLVLSTPTVAWFIDNVMPEVAVRSDPVASPLLAGLSGMPPALFQVGTSDPLLDDTLQLSARWAGAGIDTALAVYPGGVHAFDAFDIDIARAFRARQIEFINGCV</sequence>
<evidence type="ECO:0000259" key="2">
    <source>
        <dbReference type="Pfam" id="PF07859"/>
    </source>
</evidence>
<dbReference type="GO" id="GO:0016787">
    <property type="term" value="F:hydrolase activity"/>
    <property type="evidence" value="ECO:0007669"/>
    <property type="project" value="UniProtKB-KW"/>
</dbReference>
<feature type="domain" description="Alpha/beta hydrolase fold-3" evidence="2">
    <location>
        <begin position="93"/>
        <end position="292"/>
    </location>
</feature>
<dbReference type="InterPro" id="IPR029058">
    <property type="entry name" value="AB_hydrolase_fold"/>
</dbReference>
<accession>A0A5B8FWU5</accession>
<keyword evidence="1 3" id="KW-0378">Hydrolase</keyword>
<name>A0A5B8FWU5_9RHOB</name>
<dbReference type="KEGG" id="ppru:FDP22_17195"/>
<dbReference type="RefSeq" id="WP_138575995.1">
    <property type="nucleotide sequence ID" value="NZ_CP040818.1"/>
</dbReference>
<protein>
    <submittedName>
        <fullName evidence="3">Alpha/beta hydrolase</fullName>
    </submittedName>
</protein>
<organism evidence="3 4">
    <name type="scientific">Paroceanicella profunda</name>
    <dbReference type="NCBI Taxonomy" id="2579971"/>
    <lineage>
        <taxon>Bacteria</taxon>
        <taxon>Pseudomonadati</taxon>
        <taxon>Pseudomonadota</taxon>
        <taxon>Alphaproteobacteria</taxon>
        <taxon>Rhodobacterales</taxon>
        <taxon>Paracoccaceae</taxon>
        <taxon>Paroceanicella</taxon>
    </lineage>
</organism>
<keyword evidence="4" id="KW-1185">Reference proteome</keyword>
<proteinExistence type="predicted"/>